<gene>
    <name evidence="3" type="ORF">FD00_GL000141</name>
</gene>
<evidence type="ECO:0000256" key="2">
    <source>
        <dbReference type="SAM" id="Phobius"/>
    </source>
</evidence>
<evidence type="ECO:0000313" key="3">
    <source>
        <dbReference type="EMBL" id="KRN11608.1"/>
    </source>
</evidence>
<dbReference type="Proteomes" id="UP000050898">
    <property type="component" value="Unassembled WGS sequence"/>
</dbReference>
<proteinExistence type="predicted"/>
<evidence type="ECO:0000256" key="1">
    <source>
        <dbReference type="SAM" id="MobiDB-lite"/>
    </source>
</evidence>
<keyword evidence="2" id="KW-0812">Transmembrane</keyword>
<name>J0L0I3_9LACO</name>
<feature type="transmembrane region" description="Helical" evidence="2">
    <location>
        <begin position="23"/>
        <end position="42"/>
    </location>
</feature>
<accession>J0L0I3</accession>
<dbReference type="AlphaFoldDB" id="J0L0I3"/>
<protein>
    <submittedName>
        <fullName evidence="3">Prophage related protein</fullName>
    </submittedName>
</protein>
<dbReference type="OrthoDB" id="2298539at2"/>
<keyword evidence="2" id="KW-0472">Membrane</keyword>
<reference evidence="3 4" key="1">
    <citation type="journal article" date="2015" name="Genome Announc.">
        <title>Expanding the biotechnology potential of lactobacilli through comparative genomics of 213 strains and associated genera.</title>
        <authorList>
            <person name="Sun Z."/>
            <person name="Harris H.M."/>
            <person name="McCann A."/>
            <person name="Guo C."/>
            <person name="Argimon S."/>
            <person name="Zhang W."/>
            <person name="Yang X."/>
            <person name="Jeffery I.B."/>
            <person name="Cooney J.C."/>
            <person name="Kagawa T.F."/>
            <person name="Liu W."/>
            <person name="Song Y."/>
            <person name="Salvetti E."/>
            <person name="Wrobel A."/>
            <person name="Rasinkangas P."/>
            <person name="Parkhill J."/>
            <person name="Rea M.C."/>
            <person name="O'Sullivan O."/>
            <person name="Ritari J."/>
            <person name="Douillard F.P."/>
            <person name="Paul Ross R."/>
            <person name="Yang R."/>
            <person name="Briner A.E."/>
            <person name="Felis G.E."/>
            <person name="de Vos W.M."/>
            <person name="Barrangou R."/>
            <person name="Klaenhammer T.R."/>
            <person name="Caufield P.W."/>
            <person name="Cui Y."/>
            <person name="Zhang H."/>
            <person name="O'Toole P.W."/>
        </authorList>
    </citation>
    <scope>NUCLEOTIDE SEQUENCE [LARGE SCALE GENOMIC DNA]</scope>
    <source>
        <strain evidence="3 4">DSM 20444</strain>
    </source>
</reference>
<organism evidence="3 4">
    <name type="scientific">Liquorilactobacillus mali KCTC 3596 = DSM 20444</name>
    <dbReference type="NCBI Taxonomy" id="1046596"/>
    <lineage>
        <taxon>Bacteria</taxon>
        <taxon>Bacillati</taxon>
        <taxon>Bacillota</taxon>
        <taxon>Bacilli</taxon>
        <taxon>Lactobacillales</taxon>
        <taxon>Lactobacillaceae</taxon>
        <taxon>Liquorilactobacillus</taxon>
    </lineage>
</organism>
<dbReference type="EMBL" id="AYYH01000001">
    <property type="protein sequence ID" value="KRN11608.1"/>
    <property type="molecule type" value="Genomic_DNA"/>
</dbReference>
<keyword evidence="4" id="KW-1185">Reference proteome</keyword>
<feature type="region of interest" description="Disordered" evidence="1">
    <location>
        <begin position="46"/>
        <end position="74"/>
    </location>
</feature>
<comment type="caution">
    <text evidence="3">The sequence shown here is derived from an EMBL/GenBank/DDBJ whole genome shotgun (WGS) entry which is preliminary data.</text>
</comment>
<evidence type="ECO:0000313" key="4">
    <source>
        <dbReference type="Proteomes" id="UP000050898"/>
    </source>
</evidence>
<dbReference type="PATRIC" id="fig|1046596.6.peg.143"/>
<dbReference type="GeneID" id="98315964"/>
<sequence length="230" mass="25416">MSKKIQDEEGNTYVQVKPWYKKWWIWVLAVIVLLFALGLAGGNKKGSSSSNSNSTSEASGHQTTNSEKSTESSTTSKKITVDYQSYNYSKAKTYSTNYTDTSWNAATISVSKVVLYTLDSPTTYKSANDGTFKAQGFVRLYFSVKANRDVSVYPTQGTYIYNGSEQHEADSGESWDGDISNGVTKTGTVTVPIKDTSSLKSIRAKIDGNYDTNDYDDDNSSHTFDFTLNL</sequence>
<dbReference type="RefSeq" id="WP_003688179.1">
    <property type="nucleotide sequence ID" value="NZ_AKKT01000046.1"/>
</dbReference>
<keyword evidence="2" id="KW-1133">Transmembrane helix</keyword>